<dbReference type="Pfam" id="PF00069">
    <property type="entry name" value="Pkinase"/>
    <property type="match status" value="1"/>
</dbReference>
<proteinExistence type="inferred from homology"/>
<dbReference type="PROSITE" id="PS00107">
    <property type="entry name" value="PROTEIN_KINASE_ATP"/>
    <property type="match status" value="1"/>
</dbReference>
<name>A0A5J4VNR1_9EUKA</name>
<dbReference type="Gene3D" id="1.10.510.10">
    <property type="entry name" value="Transferase(Phosphotransferase) domain 1"/>
    <property type="match status" value="1"/>
</dbReference>
<reference evidence="6 7" key="1">
    <citation type="submission" date="2019-03" db="EMBL/GenBank/DDBJ databases">
        <title>Single cell metagenomics reveals metabolic interactions within the superorganism composed of flagellate Streblomastix strix and complex community of Bacteroidetes bacteria on its surface.</title>
        <authorList>
            <person name="Treitli S.C."/>
            <person name="Kolisko M."/>
            <person name="Husnik F."/>
            <person name="Keeling P."/>
            <person name="Hampl V."/>
        </authorList>
    </citation>
    <scope>NUCLEOTIDE SEQUENCE [LARGE SCALE GENOMIC DNA]</scope>
    <source>
        <strain evidence="6">ST1C</strain>
    </source>
</reference>
<evidence type="ECO:0000259" key="5">
    <source>
        <dbReference type="PROSITE" id="PS50011"/>
    </source>
</evidence>
<comment type="similarity">
    <text evidence="4">Belongs to the protein kinase superfamily.</text>
</comment>
<dbReference type="InterPro" id="IPR000719">
    <property type="entry name" value="Prot_kinase_dom"/>
</dbReference>
<dbReference type="EMBL" id="SNRW01005825">
    <property type="protein sequence ID" value="KAA6384297.1"/>
    <property type="molecule type" value="Genomic_DNA"/>
</dbReference>
<keyword evidence="6" id="KW-0418">Kinase</keyword>
<evidence type="ECO:0000256" key="2">
    <source>
        <dbReference type="ARBA" id="ARBA00022840"/>
    </source>
</evidence>
<evidence type="ECO:0000256" key="3">
    <source>
        <dbReference type="PROSITE-ProRule" id="PRU10141"/>
    </source>
</evidence>
<accession>A0A5J4VNR1</accession>
<dbReference type="SMART" id="SM00220">
    <property type="entry name" value="S_TKc"/>
    <property type="match status" value="1"/>
</dbReference>
<evidence type="ECO:0000256" key="4">
    <source>
        <dbReference type="RuleBase" id="RU000304"/>
    </source>
</evidence>
<dbReference type="InterPro" id="IPR011009">
    <property type="entry name" value="Kinase-like_dom_sf"/>
</dbReference>
<keyword evidence="2 3" id="KW-0067">ATP-binding</keyword>
<dbReference type="Proteomes" id="UP000324800">
    <property type="component" value="Unassembled WGS sequence"/>
</dbReference>
<dbReference type="GO" id="GO:0010506">
    <property type="term" value="P:regulation of autophagy"/>
    <property type="evidence" value="ECO:0007669"/>
    <property type="project" value="InterPro"/>
</dbReference>
<keyword evidence="4" id="KW-0723">Serine/threonine-protein kinase</keyword>
<gene>
    <name evidence="6" type="ORF">EZS28_020178</name>
</gene>
<dbReference type="SUPFAM" id="SSF56112">
    <property type="entry name" value="Protein kinase-like (PK-like)"/>
    <property type="match status" value="1"/>
</dbReference>
<dbReference type="GO" id="GO:0004674">
    <property type="term" value="F:protein serine/threonine kinase activity"/>
    <property type="evidence" value="ECO:0007669"/>
    <property type="project" value="UniProtKB-KW"/>
</dbReference>
<organism evidence="6 7">
    <name type="scientific">Streblomastix strix</name>
    <dbReference type="NCBI Taxonomy" id="222440"/>
    <lineage>
        <taxon>Eukaryota</taxon>
        <taxon>Metamonada</taxon>
        <taxon>Preaxostyla</taxon>
        <taxon>Oxymonadida</taxon>
        <taxon>Streblomastigidae</taxon>
        <taxon>Streblomastix</taxon>
    </lineage>
</organism>
<feature type="domain" description="Protein kinase" evidence="5">
    <location>
        <begin position="13"/>
        <end position="271"/>
    </location>
</feature>
<comment type="caution">
    <text evidence="6">The sequence shown here is derived from an EMBL/GenBank/DDBJ whole genome shotgun (WGS) entry which is preliminary data.</text>
</comment>
<sequence>MQQEQRLLNEQRFQILKVLGKGAFGRVYLVFKDQYGIIAAKVISSENFDQKEWNASYQLTKGDQNPFVLKYISANLYGDNNMILMEYSNLKNLDNLIETKKDVPVPIIRVIMKQLLVGLRLMHEKGLIHRDIKGQNILLHSPPGSGRVILKIADFGLVKHQIEAFKSTKMTVVGTYPYMAPEFALSDTKQVKADAKVDIWSSGIIFFQLVTHDFPFNADARQSIMMFLFRGTLDRPTQIKDDVMWDLITKMLSFESKDRFTAAEALNHEFFTGVQAIRDITPEIRSLAQSALQAQQRGDSSITPYDTNESFVFPVEEAQKIYQVDPEAENNQIF</sequence>
<dbReference type="GO" id="GO:0005737">
    <property type="term" value="C:cytoplasm"/>
    <property type="evidence" value="ECO:0007669"/>
    <property type="project" value="TreeGrafter"/>
</dbReference>
<keyword evidence="6" id="KW-0808">Transferase</keyword>
<dbReference type="AlphaFoldDB" id="A0A5J4VNR1"/>
<dbReference type="InterPro" id="IPR017441">
    <property type="entry name" value="Protein_kinase_ATP_BS"/>
</dbReference>
<evidence type="ECO:0000256" key="1">
    <source>
        <dbReference type="ARBA" id="ARBA00022741"/>
    </source>
</evidence>
<dbReference type="OrthoDB" id="413582at2759"/>
<keyword evidence="1 3" id="KW-0547">Nucleotide-binding</keyword>
<dbReference type="PROSITE" id="PS00108">
    <property type="entry name" value="PROTEIN_KINASE_ST"/>
    <property type="match status" value="1"/>
</dbReference>
<dbReference type="InterPro" id="IPR045269">
    <property type="entry name" value="Atg1-like"/>
</dbReference>
<dbReference type="PROSITE" id="PS50011">
    <property type="entry name" value="PROTEIN_KINASE_DOM"/>
    <property type="match status" value="1"/>
</dbReference>
<evidence type="ECO:0000313" key="6">
    <source>
        <dbReference type="EMBL" id="KAA6384297.1"/>
    </source>
</evidence>
<dbReference type="CDD" id="cd14014">
    <property type="entry name" value="STKc_PknB_like"/>
    <property type="match status" value="1"/>
</dbReference>
<protein>
    <submittedName>
        <fullName evidence="6">Putative ste ste20 paka protein kinase</fullName>
    </submittedName>
</protein>
<dbReference type="PANTHER" id="PTHR24348">
    <property type="entry name" value="SERINE/THREONINE-PROTEIN KINASE UNC-51-RELATED"/>
    <property type="match status" value="1"/>
</dbReference>
<feature type="binding site" evidence="3">
    <location>
        <position position="41"/>
    </location>
    <ligand>
        <name>ATP</name>
        <dbReference type="ChEBI" id="CHEBI:30616"/>
    </ligand>
</feature>
<dbReference type="GO" id="GO:0005524">
    <property type="term" value="F:ATP binding"/>
    <property type="evidence" value="ECO:0007669"/>
    <property type="project" value="UniProtKB-UniRule"/>
</dbReference>
<evidence type="ECO:0000313" key="7">
    <source>
        <dbReference type="Proteomes" id="UP000324800"/>
    </source>
</evidence>
<dbReference type="InterPro" id="IPR008271">
    <property type="entry name" value="Ser/Thr_kinase_AS"/>
</dbReference>